<dbReference type="Proteomes" id="UP000001625">
    <property type="component" value="Chromosome"/>
</dbReference>
<dbReference type="AlphaFoldDB" id="D5CTS0"/>
<keyword evidence="3" id="KW-1185">Reference proteome</keyword>
<dbReference type="eggNOG" id="COG0265">
    <property type="taxonomic scope" value="Bacteria"/>
</dbReference>
<feature type="signal peptide" evidence="1">
    <location>
        <begin position="1"/>
        <end position="23"/>
    </location>
</feature>
<dbReference type="PROSITE" id="PS51257">
    <property type="entry name" value="PROKAR_LIPOPROTEIN"/>
    <property type="match status" value="1"/>
</dbReference>
<dbReference type="STRING" id="580332.Slit_2004"/>
<dbReference type="RefSeq" id="WP_013030130.1">
    <property type="nucleotide sequence ID" value="NC_013959.1"/>
</dbReference>
<evidence type="ECO:0000313" key="2">
    <source>
        <dbReference type="EMBL" id="ADE12232.1"/>
    </source>
</evidence>
<dbReference type="OrthoDB" id="7164130at2"/>
<evidence type="ECO:0000256" key="1">
    <source>
        <dbReference type="SAM" id="SignalP"/>
    </source>
</evidence>
<evidence type="ECO:0000313" key="3">
    <source>
        <dbReference type="Proteomes" id="UP000001625"/>
    </source>
</evidence>
<proteinExistence type="predicted"/>
<gene>
    <name evidence="2" type="ordered locus">Slit_2004</name>
</gene>
<dbReference type="KEGG" id="slt:Slit_2004"/>
<feature type="chain" id="PRO_5003070114" description="Lipoprotein" evidence="1">
    <location>
        <begin position="24"/>
        <end position="269"/>
    </location>
</feature>
<name>D5CTS0_SIDLE</name>
<organism evidence="2 3">
    <name type="scientific">Sideroxydans lithotrophicus (strain ES-1)</name>
    <dbReference type="NCBI Taxonomy" id="580332"/>
    <lineage>
        <taxon>Bacteria</taxon>
        <taxon>Pseudomonadati</taxon>
        <taxon>Pseudomonadota</taxon>
        <taxon>Betaproteobacteria</taxon>
        <taxon>Nitrosomonadales</taxon>
        <taxon>Gallionellaceae</taxon>
        <taxon>Sideroxydans</taxon>
    </lineage>
</organism>
<protein>
    <recommendedName>
        <fullName evidence="4">Lipoprotein</fullName>
    </recommendedName>
</protein>
<dbReference type="EMBL" id="CP001965">
    <property type="protein sequence ID" value="ADE12232.1"/>
    <property type="molecule type" value="Genomic_DNA"/>
</dbReference>
<sequence length="269" mass="30190" precursor="true">MKKLFILLTFALLTGCAALQHQATYEQSAPTRFPKTSNVLVFEYRNVNIRDIYDLLYGDFLIIGKSEFTGPYEDPRASIEFAKSIGADVFISASQFKETRTSFVPMVTPTTDTSYVTGTAATGPFYGTLNSYGTRTTMIPVYIDRYAQSGLYLKNVNHVSPLWEKKRQDYKETGTNPLSGIWYNEHYDLKLYRSGAQMVAFFDSTPRGGKAKETGQVGDIKMIFNPETGAGIYMMADRTPQPAEIKLNKFGNLQVDVTSLNESVSFARR</sequence>
<keyword evidence="1" id="KW-0732">Signal</keyword>
<reference evidence="2 3" key="1">
    <citation type="submission" date="2010-03" db="EMBL/GenBank/DDBJ databases">
        <title>Complete sequence of Sideroxydans lithotrophicus ES-1.</title>
        <authorList>
            <consortium name="US DOE Joint Genome Institute"/>
            <person name="Lucas S."/>
            <person name="Copeland A."/>
            <person name="Lapidus A."/>
            <person name="Cheng J.-F."/>
            <person name="Bruce D."/>
            <person name="Goodwin L."/>
            <person name="Pitluck S."/>
            <person name="Munk A.C."/>
            <person name="Detter J.C."/>
            <person name="Han C."/>
            <person name="Tapia R."/>
            <person name="Larimer F."/>
            <person name="Land M."/>
            <person name="Hauser L."/>
            <person name="Kyrpides N."/>
            <person name="Ivanova N."/>
            <person name="Emerson D."/>
            <person name="Woyke T."/>
        </authorList>
    </citation>
    <scope>NUCLEOTIDE SEQUENCE [LARGE SCALE GENOMIC DNA]</scope>
    <source>
        <strain evidence="2 3">ES-1</strain>
    </source>
</reference>
<dbReference type="HOGENOM" id="CLU_1034054_0_0_4"/>
<accession>D5CTS0</accession>
<evidence type="ECO:0008006" key="4">
    <source>
        <dbReference type="Google" id="ProtNLM"/>
    </source>
</evidence>